<dbReference type="EMBL" id="AMCI01002411">
    <property type="protein sequence ID" value="EJX02789.1"/>
    <property type="molecule type" value="Genomic_DNA"/>
</dbReference>
<reference evidence="2" key="1">
    <citation type="journal article" date="2012" name="PLoS ONE">
        <title>Gene sets for utilization of primary and secondary nutrition supplies in the distal gut of endangered iberian lynx.</title>
        <authorList>
            <person name="Alcaide M."/>
            <person name="Messina E."/>
            <person name="Richter M."/>
            <person name="Bargiela R."/>
            <person name="Peplies J."/>
            <person name="Huws S.A."/>
            <person name="Newbold C.J."/>
            <person name="Golyshin P.N."/>
            <person name="Simon M.A."/>
            <person name="Lopez G."/>
            <person name="Yakimov M.M."/>
            <person name="Ferrer M."/>
        </authorList>
    </citation>
    <scope>NUCLEOTIDE SEQUENCE</scope>
</reference>
<protein>
    <submittedName>
        <fullName evidence="2">Secreted protein</fullName>
    </submittedName>
</protein>
<keyword evidence="1" id="KW-0472">Membrane</keyword>
<sequence>MTCLFVSSDWRFVCLFLCLFVSLFVSFFVSFFCLLSLCALEFLVIHQTRHRSLGEERCRVE</sequence>
<keyword evidence="1" id="KW-0812">Transmembrane</keyword>
<evidence type="ECO:0000313" key="2">
    <source>
        <dbReference type="EMBL" id="EJX02789.1"/>
    </source>
</evidence>
<proteinExistence type="predicted"/>
<evidence type="ECO:0000256" key="1">
    <source>
        <dbReference type="SAM" id="Phobius"/>
    </source>
</evidence>
<organism evidence="2">
    <name type="scientific">gut metagenome</name>
    <dbReference type="NCBI Taxonomy" id="749906"/>
    <lineage>
        <taxon>unclassified sequences</taxon>
        <taxon>metagenomes</taxon>
        <taxon>organismal metagenomes</taxon>
    </lineage>
</organism>
<comment type="caution">
    <text evidence="2">The sequence shown here is derived from an EMBL/GenBank/DDBJ whole genome shotgun (WGS) entry which is preliminary data.</text>
</comment>
<gene>
    <name evidence="2" type="ORF">EVA_09100</name>
</gene>
<keyword evidence="1" id="KW-1133">Transmembrane helix</keyword>
<dbReference type="AlphaFoldDB" id="J9G7E0"/>
<name>J9G7E0_9ZZZZ</name>
<accession>J9G7E0</accession>
<feature type="transmembrane region" description="Helical" evidence="1">
    <location>
        <begin position="12"/>
        <end position="45"/>
    </location>
</feature>